<keyword evidence="2" id="KW-0472">Membrane</keyword>
<organism evidence="3 4">
    <name type="scientific">Teichococcus aerophilus</name>
    <dbReference type="NCBI Taxonomy" id="1224513"/>
    <lineage>
        <taxon>Bacteria</taxon>
        <taxon>Pseudomonadati</taxon>
        <taxon>Pseudomonadota</taxon>
        <taxon>Alphaproteobacteria</taxon>
        <taxon>Acetobacterales</taxon>
        <taxon>Roseomonadaceae</taxon>
        <taxon>Roseomonas</taxon>
    </lineage>
</organism>
<sequence length="77" mass="7924">MERQHPAQTVSEPAKTRPPAPLHPEEMNARVALTLSGGSSFVATARATPAGLVAVGVLVSAILLSTAALVRAAKRQV</sequence>
<dbReference type="RefSeq" id="WP_187784695.1">
    <property type="nucleotide sequence ID" value="NZ_JACTVA010000018.1"/>
</dbReference>
<dbReference type="EMBL" id="JACTVA010000018">
    <property type="protein sequence ID" value="MBC9207534.1"/>
    <property type="molecule type" value="Genomic_DNA"/>
</dbReference>
<evidence type="ECO:0000313" key="4">
    <source>
        <dbReference type="Proteomes" id="UP000626026"/>
    </source>
</evidence>
<evidence type="ECO:0000313" key="3">
    <source>
        <dbReference type="EMBL" id="MBC9207534.1"/>
    </source>
</evidence>
<evidence type="ECO:0008006" key="5">
    <source>
        <dbReference type="Google" id="ProtNLM"/>
    </source>
</evidence>
<comment type="caution">
    <text evidence="3">The sequence shown here is derived from an EMBL/GenBank/DDBJ whole genome shotgun (WGS) entry which is preliminary data.</text>
</comment>
<proteinExistence type="predicted"/>
<keyword evidence="2" id="KW-0812">Transmembrane</keyword>
<gene>
    <name evidence="3" type="ORF">IBL26_11880</name>
</gene>
<evidence type="ECO:0000256" key="2">
    <source>
        <dbReference type="SAM" id="Phobius"/>
    </source>
</evidence>
<feature type="transmembrane region" description="Helical" evidence="2">
    <location>
        <begin position="50"/>
        <end position="70"/>
    </location>
</feature>
<evidence type="ECO:0000256" key="1">
    <source>
        <dbReference type="SAM" id="MobiDB-lite"/>
    </source>
</evidence>
<reference evidence="3 4" key="1">
    <citation type="journal article" date="2013" name="Int. J. Syst. Evol. Microbiol.">
        <title>Roseomonas aerophila sp. nov., isolated from air.</title>
        <authorList>
            <person name="Kim S.J."/>
            <person name="Weon H.Y."/>
            <person name="Ahn J.H."/>
            <person name="Hong S.B."/>
            <person name="Seok S.J."/>
            <person name="Whang K.S."/>
            <person name="Kwon S.W."/>
        </authorList>
    </citation>
    <scope>NUCLEOTIDE SEQUENCE [LARGE SCALE GENOMIC DNA]</scope>
    <source>
        <strain evidence="3 4">NBRC 108923</strain>
    </source>
</reference>
<accession>A0ABR7RMK7</accession>
<protein>
    <recommendedName>
        <fullName evidence="5">Gram-positive cocci surface proteins LPxTG domain-containing protein</fullName>
    </recommendedName>
</protein>
<dbReference type="Proteomes" id="UP000626026">
    <property type="component" value="Unassembled WGS sequence"/>
</dbReference>
<keyword evidence="2" id="KW-1133">Transmembrane helix</keyword>
<feature type="compositionally biased region" description="Polar residues" evidence="1">
    <location>
        <begin position="1"/>
        <end position="11"/>
    </location>
</feature>
<name>A0ABR7RMK7_9PROT</name>
<keyword evidence="4" id="KW-1185">Reference proteome</keyword>
<feature type="region of interest" description="Disordered" evidence="1">
    <location>
        <begin position="1"/>
        <end position="26"/>
    </location>
</feature>